<organism evidence="1 2">
    <name type="scientific">Pseudomonas koreensis</name>
    <dbReference type="NCBI Taxonomy" id="198620"/>
    <lineage>
        <taxon>Bacteria</taxon>
        <taxon>Pseudomonadati</taxon>
        <taxon>Pseudomonadota</taxon>
        <taxon>Gammaproteobacteria</taxon>
        <taxon>Pseudomonadales</taxon>
        <taxon>Pseudomonadaceae</taxon>
        <taxon>Pseudomonas</taxon>
    </lineage>
</organism>
<reference evidence="1 2" key="1">
    <citation type="submission" date="2019-02" db="EMBL/GenBank/DDBJ databases">
        <title>Genome of Pseudomonas korensis isolated from heavy metal contaminated environment.</title>
        <authorList>
            <person name="Ayangbenro A.S."/>
            <person name="Babalola O."/>
        </authorList>
    </citation>
    <scope>NUCLEOTIDE SEQUENCE [LARGE SCALE GENOMIC DNA]</scope>
    <source>
        <strain evidence="1 2">AB36</strain>
    </source>
</reference>
<evidence type="ECO:0000313" key="2">
    <source>
        <dbReference type="Proteomes" id="UP000291107"/>
    </source>
</evidence>
<dbReference type="InterPro" id="IPR011044">
    <property type="entry name" value="Quino_amine_DH_bsu"/>
</dbReference>
<dbReference type="RefSeq" id="WP_129999218.1">
    <property type="nucleotide sequence ID" value="NZ_JAVDVD010000009.1"/>
</dbReference>
<dbReference type="EMBL" id="SEUB01000006">
    <property type="protein sequence ID" value="RYM40370.1"/>
    <property type="molecule type" value="Genomic_DNA"/>
</dbReference>
<sequence length="487" mass="54035">MEPLFAVVATTGYLLLVEVHSRKVIPLENERTEYYGVSWFPGGKDFVLSHSGLDNVKLKDIQTYATSEVGFLSHGSFHSETFLSEPHQLLCASDGRVVCTNTGRNAITVVDLEKPGHFQEKRLSNVRWDRLSLEEITGDHLNSVFEKDGHLYVIAHGHHNGSLMAVLTYPALELVSVKPIERRTGLHNVWVSDEGQKIACHSNIGALIDLESNEVLWESGSPIYTRGLAVSSDIMLVGESQMTGRDLRRSSMSGLWVLERGTYKALDYICLGPYGAVNEVRLLNVKDYAHHGHTFPFVSELFERSLFNRKSEERLAACQRSKNIQQEWAGVELVYGVPKTLEDGGKEAILGNLCLIKKIEDVSQAQRSLAFSYSLDTPSTDSHVAVVTYQGSGGDTDMNALLIQPINDVEAGLVLWTNDGAHWNPEPDVQVTGLPHSGDVRVVASEAGLEFYLNDEWRLTVDAARLPFLEGSLGIRWIGSTISRFIE</sequence>
<dbReference type="InterPro" id="IPR015943">
    <property type="entry name" value="WD40/YVTN_repeat-like_dom_sf"/>
</dbReference>
<name>A0A4Q4L2N4_9PSED</name>
<accession>A0A4Q4L2N4</accession>
<dbReference type="Proteomes" id="UP000291107">
    <property type="component" value="Unassembled WGS sequence"/>
</dbReference>
<dbReference type="AlphaFoldDB" id="A0A4Q4L2N4"/>
<comment type="caution">
    <text evidence="1">The sequence shown here is derived from an EMBL/GenBank/DDBJ whole genome shotgun (WGS) entry which is preliminary data.</text>
</comment>
<dbReference type="SUPFAM" id="SSF50969">
    <property type="entry name" value="YVTN repeat-like/Quinoprotein amine dehydrogenase"/>
    <property type="match status" value="1"/>
</dbReference>
<protein>
    <submittedName>
        <fullName evidence="1">Uncharacterized protein</fullName>
    </submittedName>
</protein>
<proteinExistence type="predicted"/>
<evidence type="ECO:0000313" key="1">
    <source>
        <dbReference type="EMBL" id="RYM40370.1"/>
    </source>
</evidence>
<dbReference type="Gene3D" id="2.130.10.10">
    <property type="entry name" value="YVTN repeat-like/Quinoprotein amine dehydrogenase"/>
    <property type="match status" value="1"/>
</dbReference>
<gene>
    <name evidence="1" type="ORF">EVS84_17960</name>
</gene>